<evidence type="ECO:0000313" key="2">
    <source>
        <dbReference type="EMBL" id="SPO03475.1"/>
    </source>
</evidence>
<keyword evidence="3" id="KW-1185">Reference proteome</keyword>
<organism evidence="2 3">
    <name type="scientific">Cephalotrichum gorgonifer</name>
    <dbReference type="NCBI Taxonomy" id="2041049"/>
    <lineage>
        <taxon>Eukaryota</taxon>
        <taxon>Fungi</taxon>
        <taxon>Dikarya</taxon>
        <taxon>Ascomycota</taxon>
        <taxon>Pezizomycotina</taxon>
        <taxon>Sordariomycetes</taxon>
        <taxon>Hypocreomycetidae</taxon>
        <taxon>Microascales</taxon>
        <taxon>Microascaceae</taxon>
        <taxon>Cephalotrichum</taxon>
    </lineage>
</organism>
<dbReference type="AlphaFoldDB" id="A0AAE8N258"/>
<protein>
    <submittedName>
        <fullName evidence="2">Uncharacterized protein</fullName>
    </submittedName>
</protein>
<comment type="caution">
    <text evidence="2">The sequence shown here is derived from an EMBL/GenBank/DDBJ whole genome shotgun (WGS) entry which is preliminary data.</text>
</comment>
<feature type="signal peptide" evidence="1">
    <location>
        <begin position="1"/>
        <end position="20"/>
    </location>
</feature>
<evidence type="ECO:0000256" key="1">
    <source>
        <dbReference type="SAM" id="SignalP"/>
    </source>
</evidence>
<evidence type="ECO:0000313" key="3">
    <source>
        <dbReference type="Proteomes" id="UP001187682"/>
    </source>
</evidence>
<feature type="chain" id="PRO_5042027564" evidence="1">
    <location>
        <begin position="21"/>
        <end position="126"/>
    </location>
</feature>
<accession>A0AAE8N258</accession>
<keyword evidence="1" id="KW-0732">Signal</keyword>
<gene>
    <name evidence="2" type="ORF">DNG_06158</name>
</gene>
<reference evidence="2" key="1">
    <citation type="submission" date="2018-03" db="EMBL/GenBank/DDBJ databases">
        <authorList>
            <person name="Guldener U."/>
        </authorList>
    </citation>
    <scope>NUCLEOTIDE SEQUENCE</scope>
</reference>
<dbReference type="EMBL" id="ONZQ02000008">
    <property type="protein sequence ID" value="SPO03475.1"/>
    <property type="molecule type" value="Genomic_DNA"/>
</dbReference>
<name>A0AAE8N258_9PEZI</name>
<dbReference type="Proteomes" id="UP001187682">
    <property type="component" value="Unassembled WGS sequence"/>
</dbReference>
<proteinExistence type="predicted"/>
<sequence length="126" mass="13706">MKISTVTAAALLVMAPAASAWRIRLYNWEERNPAGGEFTKAGPGNPGSACHDIPDSMDRKASSMAYYATDSQSSPTTRCRLNLYDGLNCGGSAMYGIDYDVQMNLAPVSGNWGNRARSFKTTCWRI</sequence>